<dbReference type="InterPro" id="IPR050834">
    <property type="entry name" value="Glycosyltransf_2"/>
</dbReference>
<dbReference type="GO" id="GO:0016757">
    <property type="term" value="F:glycosyltransferase activity"/>
    <property type="evidence" value="ECO:0007669"/>
    <property type="project" value="UniProtKB-KW"/>
</dbReference>
<dbReference type="SUPFAM" id="SSF53448">
    <property type="entry name" value="Nucleotide-diphospho-sugar transferases"/>
    <property type="match status" value="1"/>
</dbReference>
<proteinExistence type="predicted"/>
<dbReference type="EMBL" id="CP151657">
    <property type="protein sequence ID" value="WZP17185.1"/>
    <property type="molecule type" value="Genomic_DNA"/>
</dbReference>
<accession>A0ABZ2ZZQ5</accession>
<feature type="compositionally biased region" description="Basic residues" evidence="1">
    <location>
        <begin position="237"/>
        <end position="247"/>
    </location>
</feature>
<evidence type="ECO:0000259" key="2">
    <source>
        <dbReference type="Pfam" id="PF00535"/>
    </source>
</evidence>
<protein>
    <submittedName>
        <fullName evidence="3">Glycosyltransferase family A protein</fullName>
        <ecNumber evidence="3">2.4.-.-</ecNumber>
    </submittedName>
</protein>
<evidence type="ECO:0000256" key="1">
    <source>
        <dbReference type="SAM" id="MobiDB-lite"/>
    </source>
</evidence>
<sequence>MATISVVIPSRNDAPMLAACLAALGRQTRTPDEIVVVDNASTDNTAAVCSAAGVRRLYLDLPGITGATAAGLDAATGDILARLDADSVPPPDWLERVETLLASAGPLTAVTGPGDFYGANRMICWVARNIYIGGYIRVVGLLLGHPPLFGSNFAMPAGMWAALRDRVHRDRPELHDDLELSYQIRPDMSVLYDPRLRVGVSARPFYSWRGLRSRVVRAYQTFDVDFRGEPPGRRLRERHRLRARRRLTPPPHTAPRGPG</sequence>
<name>A0ABZ2ZZQ5_9MICC</name>
<dbReference type="PANTHER" id="PTHR43685:SF14">
    <property type="entry name" value="GLYCOSYLTRANSFERASE 2-LIKE DOMAIN-CONTAINING PROTEIN"/>
    <property type="match status" value="1"/>
</dbReference>
<dbReference type="InterPro" id="IPR001173">
    <property type="entry name" value="Glyco_trans_2-like"/>
</dbReference>
<organism evidence="3 4">
    <name type="scientific">Arthrobacter citreus</name>
    <dbReference type="NCBI Taxonomy" id="1670"/>
    <lineage>
        <taxon>Bacteria</taxon>
        <taxon>Bacillati</taxon>
        <taxon>Actinomycetota</taxon>
        <taxon>Actinomycetes</taxon>
        <taxon>Micrococcales</taxon>
        <taxon>Micrococcaceae</taxon>
        <taxon>Arthrobacter</taxon>
    </lineage>
</organism>
<dbReference type="RefSeq" id="WP_342024780.1">
    <property type="nucleotide sequence ID" value="NZ_CP151657.1"/>
</dbReference>
<keyword evidence="3" id="KW-0808">Transferase</keyword>
<feature type="compositionally biased region" description="Pro residues" evidence="1">
    <location>
        <begin position="248"/>
        <end position="259"/>
    </location>
</feature>
<dbReference type="PANTHER" id="PTHR43685">
    <property type="entry name" value="GLYCOSYLTRANSFERASE"/>
    <property type="match status" value="1"/>
</dbReference>
<dbReference type="EC" id="2.4.-.-" evidence="3"/>
<evidence type="ECO:0000313" key="3">
    <source>
        <dbReference type="EMBL" id="WZP17185.1"/>
    </source>
</evidence>
<dbReference type="InterPro" id="IPR029044">
    <property type="entry name" value="Nucleotide-diphossugar_trans"/>
</dbReference>
<dbReference type="Gene3D" id="3.90.550.10">
    <property type="entry name" value="Spore Coat Polysaccharide Biosynthesis Protein SpsA, Chain A"/>
    <property type="match status" value="1"/>
</dbReference>
<evidence type="ECO:0000313" key="4">
    <source>
        <dbReference type="Proteomes" id="UP001448858"/>
    </source>
</evidence>
<dbReference type="Pfam" id="PF00535">
    <property type="entry name" value="Glycos_transf_2"/>
    <property type="match status" value="1"/>
</dbReference>
<gene>
    <name evidence="3" type="ORF">AAE021_06420</name>
</gene>
<keyword evidence="3" id="KW-0328">Glycosyltransferase</keyword>
<dbReference type="CDD" id="cd00761">
    <property type="entry name" value="Glyco_tranf_GTA_type"/>
    <property type="match status" value="1"/>
</dbReference>
<dbReference type="Proteomes" id="UP001448858">
    <property type="component" value="Chromosome"/>
</dbReference>
<reference evidence="3 4" key="1">
    <citation type="submission" date="2024-04" db="EMBL/GenBank/DDBJ databases">
        <title>Arthrobacter sp. from Plains bison fecal sample.</title>
        <authorList>
            <person name="Ruzzini A."/>
        </authorList>
    </citation>
    <scope>NUCLEOTIDE SEQUENCE [LARGE SCALE GENOMIC DNA]</scope>
    <source>
        <strain evidence="3 4">EINP1</strain>
    </source>
</reference>
<feature type="region of interest" description="Disordered" evidence="1">
    <location>
        <begin position="237"/>
        <end position="259"/>
    </location>
</feature>
<keyword evidence="4" id="KW-1185">Reference proteome</keyword>
<feature type="domain" description="Glycosyltransferase 2-like" evidence="2">
    <location>
        <begin position="5"/>
        <end position="106"/>
    </location>
</feature>